<dbReference type="PROSITE" id="PS50011">
    <property type="entry name" value="PROTEIN_KINASE_DOM"/>
    <property type="match status" value="1"/>
</dbReference>
<name>A0ABP9X4Y1_9CHLR</name>
<keyword evidence="3 8" id="KW-0418">Kinase</keyword>
<keyword evidence="6" id="KW-0812">Transmembrane</keyword>
<keyword evidence="6" id="KW-0472">Membrane</keyword>
<feature type="transmembrane region" description="Helical" evidence="6">
    <location>
        <begin position="379"/>
        <end position="399"/>
    </location>
</feature>
<dbReference type="PANTHER" id="PTHR43289">
    <property type="entry name" value="MITOGEN-ACTIVATED PROTEIN KINASE KINASE KINASE 20-RELATED"/>
    <property type="match status" value="1"/>
</dbReference>
<gene>
    <name evidence="8" type="primary">pknD_21</name>
    <name evidence="8" type="ORF">Hgul01_04286</name>
</gene>
<dbReference type="Proteomes" id="UP001428290">
    <property type="component" value="Unassembled WGS sequence"/>
</dbReference>
<feature type="compositionally biased region" description="Pro residues" evidence="5">
    <location>
        <begin position="310"/>
        <end position="324"/>
    </location>
</feature>
<protein>
    <submittedName>
        <fullName evidence="8">Serine/threonine-protein kinase PknD</fullName>
    </submittedName>
</protein>
<evidence type="ECO:0000256" key="1">
    <source>
        <dbReference type="ARBA" id="ARBA00022679"/>
    </source>
</evidence>
<reference evidence="8 9" key="1">
    <citation type="submission" date="2024-02" db="EMBL/GenBank/DDBJ databases">
        <title>Herpetosiphon gulosus NBRC 112829.</title>
        <authorList>
            <person name="Ichikawa N."/>
            <person name="Katano-Makiyama Y."/>
            <person name="Hidaka K."/>
        </authorList>
    </citation>
    <scope>NUCLEOTIDE SEQUENCE [LARGE SCALE GENOMIC DNA]</scope>
    <source>
        <strain evidence="8 9">NBRC 112829</strain>
    </source>
</reference>
<dbReference type="InterPro" id="IPR000719">
    <property type="entry name" value="Prot_kinase_dom"/>
</dbReference>
<keyword evidence="2" id="KW-0547">Nucleotide-binding</keyword>
<evidence type="ECO:0000256" key="2">
    <source>
        <dbReference type="ARBA" id="ARBA00022741"/>
    </source>
</evidence>
<keyword evidence="9" id="KW-1185">Reference proteome</keyword>
<dbReference type="CDD" id="cd14014">
    <property type="entry name" value="STKc_PknB_like"/>
    <property type="match status" value="1"/>
</dbReference>
<proteinExistence type="predicted"/>
<keyword evidence="6" id="KW-1133">Transmembrane helix</keyword>
<feature type="region of interest" description="Disordered" evidence="5">
    <location>
        <begin position="281"/>
        <end position="350"/>
    </location>
</feature>
<dbReference type="PANTHER" id="PTHR43289:SF34">
    <property type="entry name" value="SERINE_THREONINE-PROTEIN KINASE YBDM-RELATED"/>
    <property type="match status" value="1"/>
</dbReference>
<evidence type="ECO:0000256" key="6">
    <source>
        <dbReference type="SAM" id="Phobius"/>
    </source>
</evidence>
<evidence type="ECO:0000313" key="8">
    <source>
        <dbReference type="EMBL" id="GAA5530467.1"/>
    </source>
</evidence>
<dbReference type="Gene3D" id="1.10.510.10">
    <property type="entry name" value="Transferase(Phosphotransferase) domain 1"/>
    <property type="match status" value="1"/>
</dbReference>
<feature type="compositionally biased region" description="Pro residues" evidence="5">
    <location>
        <begin position="331"/>
        <end position="344"/>
    </location>
</feature>
<evidence type="ECO:0000259" key="7">
    <source>
        <dbReference type="PROSITE" id="PS50011"/>
    </source>
</evidence>
<evidence type="ECO:0000256" key="4">
    <source>
        <dbReference type="ARBA" id="ARBA00022840"/>
    </source>
</evidence>
<dbReference type="SMART" id="SM00220">
    <property type="entry name" value="S_TKc"/>
    <property type="match status" value="1"/>
</dbReference>
<evidence type="ECO:0000256" key="5">
    <source>
        <dbReference type="SAM" id="MobiDB-lite"/>
    </source>
</evidence>
<sequence length="594" mass="66042">MTQPSAPSTPLLHNRYRVQARLGENRLALVFRATDERLSRSVLVHLLRPDLLENAQLRKRFNDEAQGLAKRTHPGLLDVYDNGEVGNRPYMITEDVDGDLLRDRLPLAAERALEVLRQVVGAVAITINTQTPTPPIDSRSILLTSSDRAVLIEPWWLNNEELRSDMQLYRAPERLKGAAPDERSIVYSLGLLGYELLTGITPDPNAKDMPSIYQQVNGFLPSLVAALQVATAADPDQRTATVAALARDLAAVDSAADAPTKQLVRPLPALRDTMRDMRQNLAQRRTQPTPTPPPQQSPSASAAPNWNVAPPKPMMPPRQAPPPMQQQAVQQPPPQYYAPQPAPPVQQGISREELRSELRSEIRRETYRRGCLNFIWRRAFGLGLITLLVIGCVWGFTFGRNWLVGGAAKTWACERIPTWACNLLPGQQNETYIIIQDNTPVYTNQDRNSALVVSLPRNTEVVIRDPATNLTSNGWAKIEIDDYQGRRITGWIDSLNIAKPQPTVQPDEPDLPTTVGELVFKTLQESNVRTTAEYKSDGSNIIMAIPANTRVVAPDPNAIVTQGGIVWINIVFEKDGQAMTGWISRDLLQQEETP</sequence>
<keyword evidence="4" id="KW-0067">ATP-binding</keyword>
<dbReference type="Gene3D" id="3.30.200.20">
    <property type="entry name" value="Phosphorylase Kinase, domain 1"/>
    <property type="match status" value="1"/>
</dbReference>
<comment type="caution">
    <text evidence="8">The sequence shown here is derived from an EMBL/GenBank/DDBJ whole genome shotgun (WGS) entry which is preliminary data.</text>
</comment>
<evidence type="ECO:0000256" key="3">
    <source>
        <dbReference type="ARBA" id="ARBA00022777"/>
    </source>
</evidence>
<feature type="domain" description="Protein kinase" evidence="7">
    <location>
        <begin position="16"/>
        <end position="270"/>
    </location>
</feature>
<accession>A0ABP9X4Y1</accession>
<dbReference type="EMBL" id="BAABRU010000019">
    <property type="protein sequence ID" value="GAA5530467.1"/>
    <property type="molecule type" value="Genomic_DNA"/>
</dbReference>
<dbReference type="GO" id="GO:0016301">
    <property type="term" value="F:kinase activity"/>
    <property type="evidence" value="ECO:0007669"/>
    <property type="project" value="UniProtKB-KW"/>
</dbReference>
<dbReference type="SUPFAM" id="SSF56112">
    <property type="entry name" value="Protein kinase-like (PK-like)"/>
    <property type="match status" value="1"/>
</dbReference>
<evidence type="ECO:0000313" key="9">
    <source>
        <dbReference type="Proteomes" id="UP001428290"/>
    </source>
</evidence>
<dbReference type="InterPro" id="IPR011009">
    <property type="entry name" value="Kinase-like_dom_sf"/>
</dbReference>
<organism evidence="8 9">
    <name type="scientific">Herpetosiphon gulosus</name>
    <dbReference type="NCBI Taxonomy" id="1973496"/>
    <lineage>
        <taxon>Bacteria</taxon>
        <taxon>Bacillati</taxon>
        <taxon>Chloroflexota</taxon>
        <taxon>Chloroflexia</taxon>
        <taxon>Herpetosiphonales</taxon>
        <taxon>Herpetosiphonaceae</taxon>
        <taxon>Herpetosiphon</taxon>
    </lineage>
</organism>
<keyword evidence="1" id="KW-0808">Transferase</keyword>
<dbReference type="RefSeq" id="WP_345724064.1">
    <property type="nucleotide sequence ID" value="NZ_BAABRU010000019.1"/>
</dbReference>